<reference evidence="3 4" key="1">
    <citation type="submission" date="2021-04" db="EMBL/GenBank/DDBJ databases">
        <title>Complete genome sequence of Stygiolobus sp. KN-1.</title>
        <authorList>
            <person name="Nakamura K."/>
            <person name="Sakai H."/>
            <person name="Kurosawa N."/>
        </authorList>
    </citation>
    <scope>NUCLEOTIDE SEQUENCE [LARGE SCALE GENOMIC DNA]</scope>
    <source>
        <strain evidence="3 4">KN-1</strain>
    </source>
</reference>
<evidence type="ECO:0000259" key="2">
    <source>
        <dbReference type="PROSITE" id="PS51733"/>
    </source>
</evidence>
<accession>A0A8D5U8Z0</accession>
<dbReference type="Proteomes" id="UP000825123">
    <property type="component" value="Chromosome"/>
</dbReference>
<sequence length="228" mass="26016">MLIFKFPSITSTQDLAEAIYNMVNADKFVIVADEQTRARGRYRREWYSPKGGLWFTYVIKGFNPEKVPFTTLSVSLAIRDVLSKYIDTMIRWPNDIVSKNGKVSGILIEAIVEGNSGTAFIGAGIDTNVDTFPQGIKATSIKKELGKYIDNEQVLNEVIEKINEYLSLDEQKVIDQLNRYLSIRDKVIKIIGREWEKQCKALFVDFMGRLVTDCGIFEVEEVLRVEEV</sequence>
<name>A0A8D5U8Z0_9CREN</name>
<proteinExistence type="predicted"/>
<evidence type="ECO:0000313" key="3">
    <source>
        <dbReference type="EMBL" id="BCU71427.1"/>
    </source>
</evidence>
<dbReference type="GO" id="GO:0004077">
    <property type="term" value="F:biotin--[biotin carboxyl-carrier protein] ligase activity"/>
    <property type="evidence" value="ECO:0007669"/>
    <property type="project" value="InterPro"/>
</dbReference>
<dbReference type="Pfam" id="PF03099">
    <property type="entry name" value="BPL_LplA_LipB"/>
    <property type="match status" value="1"/>
</dbReference>
<dbReference type="PROSITE" id="PS51733">
    <property type="entry name" value="BPL_LPL_CATALYTIC"/>
    <property type="match status" value="1"/>
</dbReference>
<dbReference type="SUPFAM" id="SSF55681">
    <property type="entry name" value="Class II aaRS and biotin synthetases"/>
    <property type="match status" value="1"/>
</dbReference>
<gene>
    <name evidence="3" type="ORF">KN1_27240</name>
</gene>
<feature type="domain" description="BPL/LPL catalytic" evidence="2">
    <location>
        <begin position="1"/>
        <end position="170"/>
    </location>
</feature>
<dbReference type="InterPro" id="IPR004143">
    <property type="entry name" value="BPL_LPL_catalytic"/>
</dbReference>
<protein>
    <submittedName>
        <fullName evidence="3">Biotin--[acetyl-CoA-carboxylase] ligase</fullName>
    </submittedName>
</protein>
<dbReference type="NCBIfam" id="TIGR00121">
    <property type="entry name" value="birA_ligase"/>
    <property type="match status" value="1"/>
</dbReference>
<dbReference type="GO" id="GO:0005737">
    <property type="term" value="C:cytoplasm"/>
    <property type="evidence" value="ECO:0007669"/>
    <property type="project" value="TreeGrafter"/>
</dbReference>
<evidence type="ECO:0000313" key="4">
    <source>
        <dbReference type="Proteomes" id="UP000825123"/>
    </source>
</evidence>
<dbReference type="CDD" id="cd16442">
    <property type="entry name" value="BPL"/>
    <property type="match status" value="1"/>
</dbReference>
<keyword evidence="1 3" id="KW-0436">Ligase</keyword>
<dbReference type="InterPro" id="IPR004408">
    <property type="entry name" value="Biotin_CoA_COase_ligase"/>
</dbReference>
<dbReference type="GeneID" id="66164448"/>
<dbReference type="RefSeq" id="WP_221288172.1">
    <property type="nucleotide sequence ID" value="NZ_AP024597.1"/>
</dbReference>
<evidence type="ECO:0000256" key="1">
    <source>
        <dbReference type="ARBA" id="ARBA00022598"/>
    </source>
</evidence>
<dbReference type="AlphaFoldDB" id="A0A8D5U8Z0"/>
<dbReference type="Gene3D" id="3.30.930.10">
    <property type="entry name" value="Bira Bifunctional Protein, Domain 2"/>
    <property type="match status" value="1"/>
</dbReference>
<dbReference type="InterPro" id="IPR045864">
    <property type="entry name" value="aa-tRNA-synth_II/BPL/LPL"/>
</dbReference>
<dbReference type="EMBL" id="AP024597">
    <property type="protein sequence ID" value="BCU71427.1"/>
    <property type="molecule type" value="Genomic_DNA"/>
</dbReference>
<dbReference type="KEGG" id="csty:KN1_27240"/>
<dbReference type="PANTHER" id="PTHR12835:SF5">
    <property type="entry name" value="BIOTIN--PROTEIN LIGASE"/>
    <property type="match status" value="1"/>
</dbReference>
<organism evidence="3 4">
    <name type="scientific">Stygiolobus caldivivus</name>
    <dbReference type="NCBI Taxonomy" id="2824673"/>
    <lineage>
        <taxon>Archaea</taxon>
        <taxon>Thermoproteota</taxon>
        <taxon>Thermoprotei</taxon>
        <taxon>Sulfolobales</taxon>
        <taxon>Sulfolobaceae</taxon>
        <taxon>Stygiolobus</taxon>
    </lineage>
</organism>
<dbReference type="PANTHER" id="PTHR12835">
    <property type="entry name" value="BIOTIN PROTEIN LIGASE"/>
    <property type="match status" value="1"/>
</dbReference>
<keyword evidence="4" id="KW-1185">Reference proteome</keyword>